<evidence type="ECO:0000256" key="8">
    <source>
        <dbReference type="ARBA" id="ARBA00048668"/>
    </source>
</evidence>
<dbReference type="PANTHER" id="PTHR11098:SF1">
    <property type="entry name" value="NICOTINATE PHOSPHORIBOSYLTRANSFERASE"/>
    <property type="match status" value="1"/>
</dbReference>
<comment type="similarity">
    <text evidence="2 9">Belongs to the NAPRTase family.</text>
</comment>
<dbReference type="EMBL" id="CP040396">
    <property type="protein sequence ID" value="QCT03127.1"/>
    <property type="molecule type" value="Genomic_DNA"/>
</dbReference>
<dbReference type="InterPro" id="IPR013785">
    <property type="entry name" value="Aldolase_TIM"/>
</dbReference>
<dbReference type="InterPro" id="IPR041619">
    <property type="entry name" value="NAPRTase_C"/>
</dbReference>
<dbReference type="Gene3D" id="3.20.20.70">
    <property type="entry name" value="Aldolase class I"/>
    <property type="match status" value="1"/>
</dbReference>
<evidence type="ECO:0000256" key="4">
    <source>
        <dbReference type="ARBA" id="ARBA00022553"/>
    </source>
</evidence>
<evidence type="ECO:0000256" key="2">
    <source>
        <dbReference type="ARBA" id="ARBA00010897"/>
    </source>
</evidence>
<dbReference type="AlphaFoldDB" id="A0A4P8XKA8"/>
<dbReference type="Pfam" id="PF17956">
    <property type="entry name" value="NAPRTase_C"/>
    <property type="match status" value="1"/>
</dbReference>
<evidence type="ECO:0000256" key="7">
    <source>
        <dbReference type="ARBA" id="ARBA00022679"/>
    </source>
</evidence>
<organism evidence="13 14">
    <name type="scientific">Paenibacillus algicola</name>
    <dbReference type="NCBI Taxonomy" id="2565926"/>
    <lineage>
        <taxon>Bacteria</taxon>
        <taxon>Bacillati</taxon>
        <taxon>Bacillota</taxon>
        <taxon>Bacilli</taxon>
        <taxon>Bacillales</taxon>
        <taxon>Paenibacillaceae</taxon>
        <taxon>Paenibacillus</taxon>
    </lineage>
</organism>
<dbReference type="InterPro" id="IPR007229">
    <property type="entry name" value="Nic_PRibTrfase-Fam"/>
</dbReference>
<dbReference type="InterPro" id="IPR041525">
    <property type="entry name" value="N/Namide_PRibTrfase"/>
</dbReference>
<evidence type="ECO:0000256" key="6">
    <source>
        <dbReference type="ARBA" id="ARBA00022642"/>
    </source>
</evidence>
<reference evidence="13 14" key="1">
    <citation type="submission" date="2019-05" db="EMBL/GenBank/DDBJ databases">
        <authorList>
            <person name="Chen C."/>
        </authorList>
    </citation>
    <scope>NUCLEOTIDE SEQUENCE [LARGE SCALE GENOMIC DNA]</scope>
    <source>
        <strain evidence="13 14">HB172198</strain>
    </source>
</reference>
<evidence type="ECO:0000256" key="5">
    <source>
        <dbReference type="ARBA" id="ARBA00022598"/>
    </source>
</evidence>
<dbReference type="CDD" id="cd01570">
    <property type="entry name" value="NAPRTase_A"/>
    <property type="match status" value="1"/>
</dbReference>
<protein>
    <recommendedName>
        <fullName evidence="3 9">Nicotinate phosphoribosyltransferase</fullName>
        <ecNumber evidence="3 9">6.3.4.21</ecNumber>
    </recommendedName>
</protein>
<dbReference type="UniPathway" id="UPA00253">
    <property type="reaction ID" value="UER00457"/>
</dbReference>
<dbReference type="EC" id="6.3.4.21" evidence="3 9"/>
<evidence type="ECO:0000256" key="9">
    <source>
        <dbReference type="RuleBase" id="RU365100"/>
    </source>
</evidence>
<dbReference type="GO" id="GO:0004516">
    <property type="term" value="F:nicotinate phosphoribosyltransferase activity"/>
    <property type="evidence" value="ECO:0007669"/>
    <property type="project" value="UniProtKB-UniRule"/>
</dbReference>
<dbReference type="RefSeq" id="WP_138226045.1">
    <property type="nucleotide sequence ID" value="NZ_CP040396.1"/>
</dbReference>
<dbReference type="SUPFAM" id="SSF51690">
    <property type="entry name" value="Nicotinate/Quinolinate PRTase C-terminal domain-like"/>
    <property type="match status" value="1"/>
</dbReference>
<dbReference type="GO" id="GO:0005829">
    <property type="term" value="C:cytosol"/>
    <property type="evidence" value="ECO:0007669"/>
    <property type="project" value="TreeGrafter"/>
</dbReference>
<dbReference type="InterPro" id="IPR040727">
    <property type="entry name" value="NAPRTase_N"/>
</dbReference>
<dbReference type="KEGG" id="palo:E6C60_2415"/>
<comment type="PTM">
    <text evidence="9">Transiently phosphorylated on a His residue during the reaction cycle. Phosphorylation strongly increases the affinity for substrates and increases the rate of nicotinate D-ribonucleotide production. Dephosphorylation regenerates the low-affinity form of the enzyme, leading to product release.</text>
</comment>
<dbReference type="SUPFAM" id="SSF54675">
    <property type="entry name" value="Nicotinate/Quinolinate PRTase N-terminal domain-like"/>
    <property type="match status" value="1"/>
</dbReference>
<dbReference type="Pfam" id="PF04095">
    <property type="entry name" value="NAPRTase"/>
    <property type="match status" value="1"/>
</dbReference>
<comment type="catalytic activity">
    <reaction evidence="8 9">
        <text>5-phospho-alpha-D-ribose 1-diphosphate + nicotinate + ATP + H2O = nicotinate beta-D-ribonucleotide + ADP + phosphate + diphosphate</text>
        <dbReference type="Rhea" id="RHEA:36163"/>
        <dbReference type="ChEBI" id="CHEBI:15377"/>
        <dbReference type="ChEBI" id="CHEBI:30616"/>
        <dbReference type="ChEBI" id="CHEBI:32544"/>
        <dbReference type="ChEBI" id="CHEBI:33019"/>
        <dbReference type="ChEBI" id="CHEBI:43474"/>
        <dbReference type="ChEBI" id="CHEBI:57502"/>
        <dbReference type="ChEBI" id="CHEBI:58017"/>
        <dbReference type="ChEBI" id="CHEBI:456216"/>
        <dbReference type="EC" id="6.3.4.21"/>
    </reaction>
</comment>
<feature type="domain" description="Nicotinate phosphoribosyltransferase N-terminal" evidence="11">
    <location>
        <begin position="7"/>
        <end position="132"/>
    </location>
</feature>
<keyword evidence="5 9" id="KW-0436">Ligase</keyword>
<dbReference type="GO" id="GO:0047280">
    <property type="term" value="F:nicotinamide phosphoribosyltransferase activity"/>
    <property type="evidence" value="ECO:0007669"/>
    <property type="project" value="UniProtKB-ARBA"/>
</dbReference>
<dbReference type="Pfam" id="PF17767">
    <property type="entry name" value="NAPRTase_N"/>
    <property type="match status" value="1"/>
</dbReference>
<accession>A0A4P8XKA8</accession>
<feature type="domain" description="Nicotinate/nicotinamide phosphoribosyltransferase" evidence="10">
    <location>
        <begin position="153"/>
        <end position="341"/>
    </location>
</feature>
<evidence type="ECO:0000256" key="1">
    <source>
        <dbReference type="ARBA" id="ARBA00004952"/>
    </source>
</evidence>
<dbReference type="NCBIfam" id="NF006695">
    <property type="entry name" value="PRK09243.1-2"/>
    <property type="match status" value="1"/>
</dbReference>
<sequence length="489" mass="55336">MKAGLALHTDKYQINMMYAHWVNGSHETRAVFEAYFRKLPFGNGYAVFAGLERIVNYINQLQFSEEDIAYLAKQEEQYEPAFLEELRHFRFQGTIHAMKEGSLVFANEPLIRVEGRIMETQLVETAILNFMNFQTLIATKASRIRQVASGDTLLEFGTRRAQEADAAVWGARAAYISGFHATSNMLAGEQFGIPTKGTHAHSWVQTFHNEQEAFDIFARVMPDQVTLLVDTYDTLSSGVPNAIRTAKKLEAQGKRMNAIRLDSGDLAYLSIKARQMLDDAGLSYVKIVASNDLDENTILDLKAQGAKIDIWGVGTQLITAADQPALGGVYKLVEREVDGAMKATIKISANPEKVSTPGKKEVYRIISKGSGKAIADYICFPEESMPPEGGKLKLFNPLHPYMRKNVRDFQAVPMLTPIFDQGQLVYELPTLEEIREHHNGQLQQFWPEYLRKLNPEIYRINLSEQVWELKQRLIAEYMEELGQDQQDED</sequence>
<dbReference type="PANTHER" id="PTHR11098">
    <property type="entry name" value="NICOTINATE PHOSPHORIBOSYLTRANSFERASE"/>
    <property type="match status" value="1"/>
</dbReference>
<dbReference type="InterPro" id="IPR036068">
    <property type="entry name" value="Nicotinate_pribotase-like_C"/>
</dbReference>
<name>A0A4P8XKA8_9BACL</name>
<dbReference type="Proteomes" id="UP000300879">
    <property type="component" value="Chromosome"/>
</dbReference>
<evidence type="ECO:0000256" key="3">
    <source>
        <dbReference type="ARBA" id="ARBA00013236"/>
    </source>
</evidence>
<proteinExistence type="inferred from homology"/>
<dbReference type="NCBIfam" id="NF009131">
    <property type="entry name" value="PRK12484.1"/>
    <property type="match status" value="1"/>
</dbReference>
<dbReference type="NCBIfam" id="TIGR01513">
    <property type="entry name" value="NAPRTase_put"/>
    <property type="match status" value="1"/>
</dbReference>
<keyword evidence="6 9" id="KW-0662">Pyridine nucleotide biosynthesis</keyword>
<dbReference type="NCBIfam" id="NF006694">
    <property type="entry name" value="PRK09243.1-1"/>
    <property type="match status" value="1"/>
</dbReference>
<feature type="domain" description="Nicotinate phosphoribosyltransferase C-terminal" evidence="12">
    <location>
        <begin position="359"/>
        <end position="470"/>
    </location>
</feature>
<dbReference type="Gene3D" id="3.20.140.10">
    <property type="entry name" value="nicotinate phosphoribosyltransferase"/>
    <property type="match status" value="1"/>
</dbReference>
<dbReference type="OrthoDB" id="9770610at2"/>
<gene>
    <name evidence="13" type="ORF">E6C60_2415</name>
</gene>
<dbReference type="FunFam" id="3.20.20.70:FF:000076">
    <property type="entry name" value="Nicotinate phosphoribosyltransferase"/>
    <property type="match status" value="1"/>
</dbReference>
<evidence type="ECO:0000259" key="10">
    <source>
        <dbReference type="Pfam" id="PF04095"/>
    </source>
</evidence>
<evidence type="ECO:0000259" key="12">
    <source>
        <dbReference type="Pfam" id="PF17956"/>
    </source>
</evidence>
<comment type="pathway">
    <text evidence="1 9">Cofactor biosynthesis; NAD(+) biosynthesis; nicotinate D-ribonucleotide from nicotinate: step 1/1.</text>
</comment>
<evidence type="ECO:0000313" key="13">
    <source>
        <dbReference type="EMBL" id="QCT03127.1"/>
    </source>
</evidence>
<dbReference type="PIRSF" id="PIRSF000484">
    <property type="entry name" value="NAPRT"/>
    <property type="match status" value="1"/>
</dbReference>
<evidence type="ECO:0000259" key="11">
    <source>
        <dbReference type="Pfam" id="PF17767"/>
    </source>
</evidence>
<evidence type="ECO:0000313" key="14">
    <source>
        <dbReference type="Proteomes" id="UP000300879"/>
    </source>
</evidence>
<dbReference type="GO" id="GO:0034355">
    <property type="term" value="P:NAD+ biosynthetic process via the salvage pathway"/>
    <property type="evidence" value="ECO:0007669"/>
    <property type="project" value="TreeGrafter"/>
</dbReference>
<comment type="function">
    <text evidence="9">Catalyzes the first step in the biosynthesis of NAD from nicotinic acid, the ATP-dependent synthesis of beta-nicotinate D-ribonucleotide from nicotinate and 5-phospho-D-ribose 1-phosphate.</text>
</comment>
<keyword evidence="14" id="KW-1185">Reference proteome</keyword>
<keyword evidence="13" id="KW-0328">Glycosyltransferase</keyword>
<keyword evidence="7 9" id="KW-0808">Transferase</keyword>
<dbReference type="InterPro" id="IPR006405">
    <property type="entry name" value="Nic_PRibTrfase_pncB"/>
</dbReference>
<keyword evidence="4" id="KW-0597">Phosphoprotein</keyword>